<keyword evidence="5" id="KW-1185">Reference proteome</keyword>
<dbReference type="SUPFAM" id="SSF75625">
    <property type="entry name" value="YebC-like"/>
    <property type="match status" value="1"/>
</dbReference>
<sequence>MQVKVAVQTNDASKNKQRSQFAHEIATASKFFGPDPTANPRLADLIVKAKKNGFAKQSIEAAIARGQSKSATGAALEPLTIEAILPGNIGAVIDCETDSRAQTLQKLRMIIKRHGGAASPSSYLFKKVGRTIFEQKEGMDADGVLETALEAGVLDVQDDADGRVVAISEPNETRAVGETISKALGMEISSSEIVYVPEAETVVPLQDGEAAANIAKFVEDMHAEDSTIQGVYMNIARGEVEEDAWEEVLSKVSV</sequence>
<name>A0A2P7ZAB0_9PEZI</name>
<accession>A0A2P7ZAB0</accession>
<dbReference type="InterPro" id="IPR029072">
    <property type="entry name" value="YebC-like"/>
</dbReference>
<evidence type="ECO:0000259" key="2">
    <source>
        <dbReference type="Pfam" id="PF01709"/>
    </source>
</evidence>
<feature type="domain" description="TACO1/YebC-like second and third" evidence="2">
    <location>
        <begin position="77"/>
        <end position="235"/>
    </location>
</feature>
<proteinExistence type="inferred from homology"/>
<comment type="similarity">
    <text evidence="1">Belongs to the TACO1 family.</text>
</comment>
<dbReference type="Pfam" id="PF20772">
    <property type="entry name" value="TACO1_YebC_N"/>
    <property type="match status" value="1"/>
</dbReference>
<dbReference type="Proteomes" id="UP000243723">
    <property type="component" value="Unassembled WGS sequence"/>
</dbReference>
<dbReference type="STRING" id="40998.A0A2P7ZAB0"/>
<dbReference type="InterPro" id="IPR026564">
    <property type="entry name" value="Transcrip_reg_TACO1-like_dom3"/>
</dbReference>
<reference evidence="4 5" key="1">
    <citation type="submission" date="2017-05" db="EMBL/GenBank/DDBJ databases">
        <title>Draft genome sequence of Elsinoe australis.</title>
        <authorList>
            <person name="Cheng Q."/>
        </authorList>
    </citation>
    <scope>NUCLEOTIDE SEQUENCE [LARGE SCALE GENOMIC DNA]</scope>
    <source>
        <strain evidence="4 5">NL1</strain>
    </source>
</reference>
<dbReference type="InterPro" id="IPR002876">
    <property type="entry name" value="Transcrip_reg_TACO1-like"/>
</dbReference>
<dbReference type="PANTHER" id="PTHR12532:SF0">
    <property type="entry name" value="TRANSLATIONAL ACTIVATOR OF CYTOCHROME C OXIDASE 1"/>
    <property type="match status" value="1"/>
</dbReference>
<dbReference type="InterPro" id="IPR048300">
    <property type="entry name" value="TACO1_YebC-like_2nd/3rd_dom"/>
</dbReference>
<dbReference type="GO" id="GO:0005739">
    <property type="term" value="C:mitochondrion"/>
    <property type="evidence" value="ECO:0007669"/>
    <property type="project" value="TreeGrafter"/>
</dbReference>
<gene>
    <name evidence="4" type="ORF">B9Z65_2284</name>
</gene>
<feature type="domain" description="TACO1/YebC-like N-terminal" evidence="3">
    <location>
        <begin position="8"/>
        <end position="68"/>
    </location>
</feature>
<dbReference type="EMBL" id="NHZQ01000251">
    <property type="protein sequence ID" value="PSK45144.1"/>
    <property type="molecule type" value="Genomic_DNA"/>
</dbReference>
<dbReference type="Gene3D" id="1.10.10.200">
    <property type="match status" value="1"/>
</dbReference>
<comment type="caution">
    <text evidence="4">The sequence shown here is derived from an EMBL/GenBank/DDBJ whole genome shotgun (WGS) entry which is preliminary data.</text>
</comment>
<dbReference type="InterPro" id="IPR049083">
    <property type="entry name" value="TACO1_YebC_N"/>
</dbReference>
<organism evidence="4 5">
    <name type="scientific">Elsinoe australis</name>
    <dbReference type="NCBI Taxonomy" id="40998"/>
    <lineage>
        <taxon>Eukaryota</taxon>
        <taxon>Fungi</taxon>
        <taxon>Dikarya</taxon>
        <taxon>Ascomycota</taxon>
        <taxon>Pezizomycotina</taxon>
        <taxon>Dothideomycetes</taxon>
        <taxon>Dothideomycetidae</taxon>
        <taxon>Myriangiales</taxon>
        <taxon>Elsinoaceae</taxon>
        <taxon>Elsinoe</taxon>
    </lineage>
</organism>
<evidence type="ECO:0000313" key="5">
    <source>
        <dbReference type="Proteomes" id="UP000243723"/>
    </source>
</evidence>
<evidence type="ECO:0000256" key="1">
    <source>
        <dbReference type="ARBA" id="ARBA00008724"/>
    </source>
</evidence>
<dbReference type="InterPro" id="IPR017856">
    <property type="entry name" value="Integrase-like_N"/>
</dbReference>
<dbReference type="Gene3D" id="3.30.70.980">
    <property type="match status" value="2"/>
</dbReference>
<dbReference type="Pfam" id="PF01709">
    <property type="entry name" value="Transcrip_reg"/>
    <property type="match status" value="1"/>
</dbReference>
<protein>
    <recommendedName>
        <fullName evidence="6">Transcriptional regulatory protein</fullName>
    </recommendedName>
</protein>
<evidence type="ECO:0008006" key="6">
    <source>
        <dbReference type="Google" id="ProtNLM"/>
    </source>
</evidence>
<dbReference type="AlphaFoldDB" id="A0A2P7ZAB0"/>
<evidence type="ECO:0000259" key="3">
    <source>
        <dbReference type="Pfam" id="PF20772"/>
    </source>
</evidence>
<evidence type="ECO:0000313" key="4">
    <source>
        <dbReference type="EMBL" id="PSK45144.1"/>
    </source>
</evidence>
<dbReference type="PANTHER" id="PTHR12532">
    <property type="entry name" value="TRANSLATIONAL ACTIVATOR OF CYTOCHROME C OXIDASE 1"/>
    <property type="match status" value="1"/>
</dbReference>
<dbReference type="OrthoDB" id="2017544at2759"/>